<gene>
    <name evidence="3" type="ORF">O181_008001</name>
</gene>
<feature type="domain" description="Reverse transcriptase Ty1/copia-type" evidence="2">
    <location>
        <begin position="3"/>
        <end position="167"/>
    </location>
</feature>
<dbReference type="InterPro" id="IPR043502">
    <property type="entry name" value="DNA/RNA_pol_sf"/>
</dbReference>
<dbReference type="Pfam" id="PF07727">
    <property type="entry name" value="RVT_2"/>
    <property type="match status" value="1"/>
</dbReference>
<accession>A0A9Q3BLU7</accession>
<feature type="signal peptide" evidence="1">
    <location>
        <begin position="1"/>
        <end position="19"/>
    </location>
</feature>
<proteinExistence type="predicted"/>
<reference evidence="3" key="1">
    <citation type="submission" date="2021-03" db="EMBL/GenBank/DDBJ databases">
        <title>Draft genome sequence of rust myrtle Austropuccinia psidii MF-1, a brazilian biotype.</title>
        <authorList>
            <person name="Quecine M.C."/>
            <person name="Pachon D.M.R."/>
            <person name="Bonatelli M.L."/>
            <person name="Correr F.H."/>
            <person name="Franceschini L.M."/>
            <person name="Leite T.F."/>
            <person name="Margarido G.R.A."/>
            <person name="Almeida C.A."/>
            <person name="Ferrarezi J.A."/>
            <person name="Labate C.A."/>
        </authorList>
    </citation>
    <scope>NUCLEOTIDE SEQUENCE</scope>
    <source>
        <strain evidence="3">MF-1</strain>
    </source>
</reference>
<dbReference type="EMBL" id="AVOT02001822">
    <property type="protein sequence ID" value="MBW0468286.1"/>
    <property type="molecule type" value="Genomic_DNA"/>
</dbReference>
<dbReference type="OrthoDB" id="3054497at2759"/>
<protein>
    <recommendedName>
        <fullName evidence="2">Reverse transcriptase Ty1/copia-type domain-containing protein</fullName>
    </recommendedName>
</protein>
<dbReference type="SUPFAM" id="SSF56672">
    <property type="entry name" value="DNA/RNA polymerases"/>
    <property type="match status" value="1"/>
</dbReference>
<evidence type="ECO:0000256" key="1">
    <source>
        <dbReference type="SAM" id="SignalP"/>
    </source>
</evidence>
<dbReference type="InterPro" id="IPR013103">
    <property type="entry name" value="RVT_2"/>
</dbReference>
<dbReference type="PANTHER" id="PTHR11439">
    <property type="entry name" value="GAG-POL-RELATED RETROTRANSPOSON"/>
    <property type="match status" value="1"/>
</dbReference>
<dbReference type="Proteomes" id="UP000765509">
    <property type="component" value="Unassembled WGS sequence"/>
</dbReference>
<organism evidence="3 4">
    <name type="scientific">Austropuccinia psidii MF-1</name>
    <dbReference type="NCBI Taxonomy" id="1389203"/>
    <lineage>
        <taxon>Eukaryota</taxon>
        <taxon>Fungi</taxon>
        <taxon>Dikarya</taxon>
        <taxon>Basidiomycota</taxon>
        <taxon>Pucciniomycotina</taxon>
        <taxon>Pucciniomycetes</taxon>
        <taxon>Pucciniales</taxon>
        <taxon>Sphaerophragmiaceae</taxon>
        <taxon>Austropuccinia</taxon>
    </lineage>
</organism>
<evidence type="ECO:0000313" key="4">
    <source>
        <dbReference type="Proteomes" id="UP000765509"/>
    </source>
</evidence>
<feature type="chain" id="PRO_5040154767" description="Reverse transcriptase Ty1/copia-type domain-containing protein" evidence="1">
    <location>
        <begin position="20"/>
        <end position="328"/>
    </location>
</feature>
<sequence length="328" mass="36224">MLLRLLLATACLQQWKVSSFDVSGAYLYSPVEETVFMEPPTHFIPSTKGKVLCLRKALYGMKQAGPCCWQHLSGILEHLGFTSCKVDQLLYVFRKGGMIVAIWMHIDNGVVTSNSPMAIVDFQKALCSNFEIKWSNTIRHIVGLECTFGEGEVTIMQSRLMEDILQAYPRAVIHHDCPLSPLPDTTVPDKGVVMDATPFRLVVGSLAYLVSGSHPDLAFTVNYLARHSMAPTAAHWEMLDHVVGYLLKTWKNGAVLRPGDLLLNLWSDAGWGGKLEHSQSGFILKLGDAPILWASKRQSVVALSTCAAEYIALSDLMQHLVQAIGQLT</sequence>
<keyword evidence="1" id="KW-0732">Signal</keyword>
<keyword evidence="4" id="KW-1185">Reference proteome</keyword>
<evidence type="ECO:0000259" key="2">
    <source>
        <dbReference type="Pfam" id="PF07727"/>
    </source>
</evidence>
<dbReference type="CDD" id="cd09272">
    <property type="entry name" value="RNase_HI_RT_Ty1"/>
    <property type="match status" value="1"/>
</dbReference>
<dbReference type="PANTHER" id="PTHR11439:SF483">
    <property type="entry name" value="PEPTIDE SYNTHASE GLIP-LIKE, PUTATIVE (AFU_ORTHOLOGUE AFUA_3G12920)-RELATED"/>
    <property type="match status" value="1"/>
</dbReference>
<name>A0A9Q3BLU7_9BASI</name>
<dbReference type="AlphaFoldDB" id="A0A9Q3BLU7"/>
<comment type="caution">
    <text evidence="3">The sequence shown here is derived from an EMBL/GenBank/DDBJ whole genome shotgun (WGS) entry which is preliminary data.</text>
</comment>
<evidence type="ECO:0000313" key="3">
    <source>
        <dbReference type="EMBL" id="MBW0468286.1"/>
    </source>
</evidence>